<dbReference type="EMBL" id="JAJHVV010000001">
    <property type="protein sequence ID" value="MCK6261861.1"/>
    <property type="molecule type" value="Genomic_DNA"/>
</dbReference>
<evidence type="ECO:0000256" key="1">
    <source>
        <dbReference type="ARBA" id="ARBA00009683"/>
    </source>
</evidence>
<gene>
    <name evidence="8" type="ORF">KP803_01080</name>
</gene>
<dbReference type="AlphaFoldDB" id="A0A9X2BFJ0"/>
<keyword evidence="5" id="KW-0949">S-adenosyl-L-methionine</keyword>
<evidence type="ECO:0000256" key="4">
    <source>
        <dbReference type="ARBA" id="ARBA00022679"/>
    </source>
</evidence>
<accession>A0A9X2BFJ0</accession>
<dbReference type="Pfam" id="PF17327">
    <property type="entry name" value="AHL_synthase"/>
    <property type="match status" value="1"/>
</dbReference>
<evidence type="ECO:0000256" key="7">
    <source>
        <dbReference type="ARBA" id="ARBA00048576"/>
    </source>
</evidence>
<comment type="similarity">
    <text evidence="1">Belongs to the LuxM / VanM family.</text>
</comment>
<keyword evidence="3" id="KW-0673">Quorum sensing</keyword>
<sequence>MEAEINHLQNINTDHFCSSSQEKCFYLAHAIEAKFSSSFCSDILNKRLSITYLLDPTTRSLSIASCIESSAYLKALNADIPAWPEEYKQIETLAIRSFGNWARFWCEYEIYNIRQRYPYRLDLRPIHLPIDESSYHSCLINDVQDSISLYQTLYHQSPMLLTDALALINLSTLVLINKWYEILLTLNISRQGCHFLLTYPNNQSRGQPSTIVSSLRVQSWQDAQNWLHFDPFFQNKHWKMCLPSNLRERCLDTGLFDKQFSYEGNCNQSFEHSFSSHILDKSQVCEVIRLTVSGTASQGAFFLFLAQKRIMPHLEMKNFKLAYTITEQPWIVHFYETLKYGGYFHSSFRLLENSRHNTYKGFWVIPSLRYELEKIGYQTYKRRVVSKMKESKENRYV</sequence>
<comment type="caution">
    <text evidence="8">The sequence shown here is derived from an EMBL/GenBank/DDBJ whole genome shotgun (WGS) entry which is preliminary data.</text>
</comment>
<dbReference type="GO" id="GO:0009372">
    <property type="term" value="P:quorum sensing"/>
    <property type="evidence" value="ECO:0007669"/>
    <property type="project" value="UniProtKB-KW"/>
</dbReference>
<reference evidence="8" key="1">
    <citation type="submission" date="2021-11" db="EMBL/GenBank/DDBJ databases">
        <title>Vibrio ZSDE26 sp. nov. and Vibrio ZSDZ34 sp. nov., isolated from coastal seawater in Qingdao.</title>
        <authorList>
            <person name="Zhang P."/>
        </authorList>
    </citation>
    <scope>NUCLEOTIDE SEQUENCE</scope>
    <source>
        <strain evidence="8">ZSDE26</strain>
    </source>
</reference>
<dbReference type="Proteomes" id="UP001139559">
    <property type="component" value="Unassembled WGS sequence"/>
</dbReference>
<comment type="catalytic activity">
    <reaction evidence="7">
        <text>a fatty acyl-[ACP] + S-adenosyl-L-methionine = an N-acyl-L-homoserine lactone + S-methyl-5'-thioadenosine + holo-[ACP] + H(+)</text>
        <dbReference type="Rhea" id="RHEA:10096"/>
        <dbReference type="Rhea" id="RHEA-COMP:9685"/>
        <dbReference type="Rhea" id="RHEA-COMP:14125"/>
        <dbReference type="ChEBI" id="CHEBI:15378"/>
        <dbReference type="ChEBI" id="CHEBI:17509"/>
        <dbReference type="ChEBI" id="CHEBI:55474"/>
        <dbReference type="ChEBI" id="CHEBI:59789"/>
        <dbReference type="ChEBI" id="CHEBI:64479"/>
        <dbReference type="ChEBI" id="CHEBI:138651"/>
        <dbReference type="EC" id="2.3.1.184"/>
    </reaction>
</comment>
<evidence type="ECO:0000256" key="3">
    <source>
        <dbReference type="ARBA" id="ARBA00022654"/>
    </source>
</evidence>
<dbReference type="RefSeq" id="WP_248006980.1">
    <property type="nucleotide sequence ID" value="NZ_JAJHVV010000001.1"/>
</dbReference>
<organism evidence="8 9">
    <name type="scientific">Vibrio amylolyticus</name>
    <dbReference type="NCBI Taxonomy" id="2847292"/>
    <lineage>
        <taxon>Bacteria</taxon>
        <taxon>Pseudomonadati</taxon>
        <taxon>Pseudomonadota</taxon>
        <taxon>Gammaproteobacteria</taxon>
        <taxon>Vibrionales</taxon>
        <taxon>Vibrionaceae</taxon>
        <taxon>Vibrio</taxon>
    </lineage>
</organism>
<keyword evidence="9" id="KW-1185">Reference proteome</keyword>
<protein>
    <recommendedName>
        <fullName evidence="2">acyl-homoserine-lactone synthase</fullName>
        <ecNumber evidence="2">2.3.1.184</ecNumber>
    </recommendedName>
</protein>
<evidence type="ECO:0000256" key="5">
    <source>
        <dbReference type="ARBA" id="ARBA00022691"/>
    </source>
</evidence>
<evidence type="ECO:0000256" key="6">
    <source>
        <dbReference type="ARBA" id="ARBA00022929"/>
    </source>
</evidence>
<dbReference type="GO" id="GO:0061579">
    <property type="term" value="F:N-acyl homoserine lactone synthase activity"/>
    <property type="evidence" value="ECO:0007669"/>
    <property type="project" value="UniProtKB-EC"/>
</dbReference>
<dbReference type="EC" id="2.3.1.184" evidence="2"/>
<evidence type="ECO:0000313" key="8">
    <source>
        <dbReference type="EMBL" id="MCK6261861.1"/>
    </source>
</evidence>
<evidence type="ECO:0000313" key="9">
    <source>
        <dbReference type="Proteomes" id="UP001139559"/>
    </source>
</evidence>
<dbReference type="InterPro" id="IPR035304">
    <property type="entry name" value="AHL_synthase"/>
</dbReference>
<proteinExistence type="inferred from homology"/>
<evidence type="ECO:0000256" key="2">
    <source>
        <dbReference type="ARBA" id="ARBA00012340"/>
    </source>
</evidence>
<keyword evidence="6" id="KW-0071">Autoinducer synthesis</keyword>
<keyword evidence="4" id="KW-0808">Transferase</keyword>
<name>A0A9X2BFJ0_9VIBR</name>